<dbReference type="Proteomes" id="UP001597079">
    <property type="component" value="Unassembled WGS sequence"/>
</dbReference>
<dbReference type="EMBL" id="JBHUCX010000033">
    <property type="protein sequence ID" value="MFD1675647.1"/>
    <property type="molecule type" value="Genomic_DNA"/>
</dbReference>
<evidence type="ECO:0000313" key="2">
    <source>
        <dbReference type="Proteomes" id="UP001597079"/>
    </source>
</evidence>
<reference evidence="2" key="1">
    <citation type="journal article" date="2019" name="Int. J. Syst. Evol. Microbiol.">
        <title>The Global Catalogue of Microorganisms (GCM) 10K type strain sequencing project: providing services to taxonomists for standard genome sequencing and annotation.</title>
        <authorList>
            <consortium name="The Broad Institute Genomics Platform"/>
            <consortium name="The Broad Institute Genome Sequencing Center for Infectious Disease"/>
            <person name="Wu L."/>
            <person name="Ma J."/>
        </authorList>
    </citation>
    <scope>NUCLEOTIDE SEQUENCE [LARGE SCALE GENOMIC DNA]</scope>
    <source>
        <strain evidence="2">CGMCC 1.12286</strain>
    </source>
</reference>
<organism evidence="1 2">
    <name type="scientific">Alicyclobacillus fodiniaquatilis</name>
    <dbReference type="NCBI Taxonomy" id="1661150"/>
    <lineage>
        <taxon>Bacteria</taxon>
        <taxon>Bacillati</taxon>
        <taxon>Bacillota</taxon>
        <taxon>Bacilli</taxon>
        <taxon>Bacillales</taxon>
        <taxon>Alicyclobacillaceae</taxon>
        <taxon>Alicyclobacillus</taxon>
    </lineage>
</organism>
<keyword evidence="2" id="KW-1185">Reference proteome</keyword>
<proteinExistence type="predicted"/>
<accession>A0ABW4JH15</accession>
<comment type="caution">
    <text evidence="1">The sequence shown here is derived from an EMBL/GenBank/DDBJ whole genome shotgun (WGS) entry which is preliminary data.</text>
</comment>
<gene>
    <name evidence="1" type="ORF">ACFSB2_13180</name>
</gene>
<evidence type="ECO:0000313" key="1">
    <source>
        <dbReference type="EMBL" id="MFD1675647.1"/>
    </source>
</evidence>
<sequence>MKFSMDRYYEGISSINTDDILTAVKTSMNYEADLYADGKLVTSWMGFTMEENAKRLRAYGITVYVHKDRYCFKYTDESKNIKSFYTDAFEYTWDGAKCVDIKIHDYRANKTDIEFTSLDEVIAFVKEKYMPIVALENIHVTQYGDDGCEFIKLVLWLPKIMSFASVQI</sequence>
<protein>
    <submittedName>
        <fullName evidence="1">Uncharacterized protein</fullName>
    </submittedName>
</protein>
<name>A0ABW4JH15_9BACL</name>
<dbReference type="RefSeq" id="WP_377943533.1">
    <property type="nucleotide sequence ID" value="NZ_JBHUCX010000033.1"/>
</dbReference>